<evidence type="ECO:0000256" key="10">
    <source>
        <dbReference type="ARBA" id="ARBA00023136"/>
    </source>
</evidence>
<dbReference type="Gene3D" id="2.70.150.10">
    <property type="entry name" value="Calcium-transporting ATPase, cytoplasmic transduction domain A"/>
    <property type="match status" value="1"/>
</dbReference>
<keyword evidence="14" id="KW-1185">Reference proteome</keyword>
<feature type="transmembrane region" description="Helical" evidence="11">
    <location>
        <begin position="80"/>
        <end position="97"/>
    </location>
</feature>
<comment type="subcellular location">
    <subcellularLocation>
        <location evidence="1">Endomembrane system</location>
        <topology evidence="1">Multi-pass membrane protein</topology>
    </subcellularLocation>
</comment>
<feature type="transmembrane region" description="Helical" evidence="11">
    <location>
        <begin position="789"/>
        <end position="811"/>
    </location>
</feature>
<dbReference type="Gene3D" id="1.20.1110.10">
    <property type="entry name" value="Calcium-transporting ATPase, transmembrane domain"/>
    <property type="match status" value="2"/>
</dbReference>
<evidence type="ECO:0000313" key="13">
    <source>
        <dbReference type="EMBL" id="TKK70134.1"/>
    </source>
</evidence>
<feature type="transmembrane region" description="Helical" evidence="11">
    <location>
        <begin position="823"/>
        <end position="842"/>
    </location>
</feature>
<dbReference type="Gene3D" id="3.40.50.1000">
    <property type="entry name" value="HAD superfamily/HAD-like"/>
    <property type="match status" value="1"/>
</dbReference>
<keyword evidence="5" id="KW-0547">Nucleotide-binding</keyword>
<dbReference type="SUPFAM" id="SSF81653">
    <property type="entry name" value="Calcium ATPase, transduction domain A"/>
    <property type="match status" value="1"/>
</dbReference>
<dbReference type="SMART" id="SM00831">
    <property type="entry name" value="Cation_ATPase_N"/>
    <property type="match status" value="1"/>
</dbReference>
<evidence type="ECO:0000256" key="5">
    <source>
        <dbReference type="ARBA" id="ARBA00022741"/>
    </source>
</evidence>
<comment type="caution">
    <text evidence="13">The sequence shown here is derived from an EMBL/GenBank/DDBJ whole genome shotgun (WGS) entry which is preliminary data.</text>
</comment>
<feature type="transmembrane region" description="Helical" evidence="11">
    <location>
        <begin position="244"/>
        <end position="261"/>
    </location>
</feature>
<dbReference type="InterPro" id="IPR036412">
    <property type="entry name" value="HAD-like_sf"/>
</dbReference>
<dbReference type="AlphaFoldDB" id="A0A4U3L6W5"/>
<evidence type="ECO:0000256" key="9">
    <source>
        <dbReference type="ARBA" id="ARBA00022989"/>
    </source>
</evidence>
<evidence type="ECO:0000313" key="14">
    <source>
        <dbReference type="Proteomes" id="UP000305848"/>
    </source>
</evidence>
<proteinExistence type="inferred from homology"/>
<dbReference type="SUPFAM" id="SSF81665">
    <property type="entry name" value="Calcium ATPase, transmembrane domain M"/>
    <property type="match status" value="1"/>
</dbReference>
<dbReference type="Gene3D" id="3.40.1110.10">
    <property type="entry name" value="Calcium-transporting ATPase, cytoplasmic domain N"/>
    <property type="match status" value="1"/>
</dbReference>
<dbReference type="SFLD" id="SFLDS00003">
    <property type="entry name" value="Haloacid_Dehalogenase"/>
    <property type="match status" value="1"/>
</dbReference>
<dbReference type="InterPro" id="IPR023298">
    <property type="entry name" value="ATPase_P-typ_TM_dom_sf"/>
</dbReference>
<evidence type="ECO:0000256" key="2">
    <source>
        <dbReference type="ARBA" id="ARBA00005675"/>
    </source>
</evidence>
<dbReference type="NCBIfam" id="TIGR01494">
    <property type="entry name" value="ATPase_P-type"/>
    <property type="match status" value="3"/>
</dbReference>
<accession>A0A4U3L6W5</accession>
<dbReference type="FunFam" id="2.70.150.10:FF:000160">
    <property type="entry name" value="Sarcoplasmic/endoplasmic reticulum calcium ATPase 1"/>
    <property type="match status" value="1"/>
</dbReference>
<dbReference type="Pfam" id="PF00690">
    <property type="entry name" value="Cation_ATPase_N"/>
    <property type="match status" value="1"/>
</dbReference>
<organism evidence="13 14">
    <name type="scientific">Ilyomonas limi</name>
    <dbReference type="NCBI Taxonomy" id="2575867"/>
    <lineage>
        <taxon>Bacteria</taxon>
        <taxon>Pseudomonadati</taxon>
        <taxon>Bacteroidota</taxon>
        <taxon>Chitinophagia</taxon>
        <taxon>Chitinophagales</taxon>
        <taxon>Chitinophagaceae</taxon>
        <taxon>Ilyomonas</taxon>
    </lineage>
</organism>
<dbReference type="GO" id="GO:0005524">
    <property type="term" value="F:ATP binding"/>
    <property type="evidence" value="ECO:0007669"/>
    <property type="project" value="UniProtKB-KW"/>
</dbReference>
<evidence type="ECO:0000256" key="7">
    <source>
        <dbReference type="ARBA" id="ARBA00022842"/>
    </source>
</evidence>
<feature type="transmembrane region" description="Helical" evidence="11">
    <location>
        <begin position="680"/>
        <end position="698"/>
    </location>
</feature>
<feature type="transmembrane region" description="Helical" evidence="11">
    <location>
        <begin position="718"/>
        <end position="744"/>
    </location>
</feature>
<dbReference type="PRINTS" id="PR00120">
    <property type="entry name" value="HATPASE"/>
</dbReference>
<gene>
    <name evidence="13" type="ORF">FC093_05090</name>
</gene>
<comment type="similarity">
    <text evidence="2">Belongs to the cation transport ATPase (P-type) (TC 3.A.3) family. Type IIA subfamily.</text>
</comment>
<feature type="transmembrane region" description="Helical" evidence="11">
    <location>
        <begin position="756"/>
        <end position="777"/>
    </location>
</feature>
<dbReference type="FunFam" id="3.40.50.1000:FF:000028">
    <property type="entry name" value="Calcium-transporting P-type ATPase, putative"/>
    <property type="match status" value="1"/>
</dbReference>
<dbReference type="EMBL" id="SZQL01000003">
    <property type="protein sequence ID" value="TKK70134.1"/>
    <property type="molecule type" value="Genomic_DNA"/>
</dbReference>
<feature type="transmembrane region" description="Helical" evidence="11">
    <location>
        <begin position="649"/>
        <end position="674"/>
    </location>
</feature>
<dbReference type="Pfam" id="PF00122">
    <property type="entry name" value="E1-E2_ATPase"/>
    <property type="match status" value="1"/>
</dbReference>
<dbReference type="InterPro" id="IPR023299">
    <property type="entry name" value="ATPase_P-typ_cyto_dom_N"/>
</dbReference>
<dbReference type="GO" id="GO:0016887">
    <property type="term" value="F:ATP hydrolysis activity"/>
    <property type="evidence" value="ECO:0007669"/>
    <property type="project" value="InterPro"/>
</dbReference>
<keyword evidence="7" id="KW-0460">Magnesium</keyword>
<dbReference type="Pfam" id="PF13246">
    <property type="entry name" value="Cation_ATPase"/>
    <property type="match status" value="1"/>
</dbReference>
<dbReference type="PANTHER" id="PTHR42861">
    <property type="entry name" value="CALCIUM-TRANSPORTING ATPASE"/>
    <property type="match status" value="1"/>
</dbReference>
<evidence type="ECO:0000256" key="6">
    <source>
        <dbReference type="ARBA" id="ARBA00022840"/>
    </source>
</evidence>
<name>A0A4U3L6W5_9BACT</name>
<evidence type="ECO:0000256" key="4">
    <source>
        <dbReference type="ARBA" id="ARBA00022692"/>
    </source>
</evidence>
<keyword evidence="9 11" id="KW-1133">Transmembrane helix</keyword>
<dbReference type="SUPFAM" id="SSF56784">
    <property type="entry name" value="HAD-like"/>
    <property type="match status" value="1"/>
</dbReference>
<dbReference type="InterPro" id="IPR004014">
    <property type="entry name" value="ATPase_P-typ_cation-transptr_N"/>
</dbReference>
<feature type="transmembrane region" description="Helical" evidence="11">
    <location>
        <begin position="51"/>
        <end position="74"/>
    </location>
</feature>
<dbReference type="Pfam" id="PF00689">
    <property type="entry name" value="Cation_ATPase_C"/>
    <property type="match status" value="1"/>
</dbReference>
<dbReference type="PRINTS" id="PR00119">
    <property type="entry name" value="CATATPASE"/>
</dbReference>
<evidence type="ECO:0000256" key="8">
    <source>
        <dbReference type="ARBA" id="ARBA00022967"/>
    </source>
</evidence>
<dbReference type="OrthoDB" id="9770315at2"/>
<evidence type="ECO:0000256" key="11">
    <source>
        <dbReference type="SAM" id="Phobius"/>
    </source>
</evidence>
<keyword evidence="8" id="KW-1278">Translocase</keyword>
<reference evidence="13 14" key="1">
    <citation type="submission" date="2019-05" db="EMBL/GenBank/DDBJ databases">
        <title>Panacibacter sp. strain 17mud1-8 Genome sequencing and assembly.</title>
        <authorList>
            <person name="Chhetri G."/>
        </authorList>
    </citation>
    <scope>NUCLEOTIDE SEQUENCE [LARGE SCALE GENOMIC DNA]</scope>
    <source>
        <strain evidence="13 14">17mud1-8</strain>
    </source>
</reference>
<dbReference type="Proteomes" id="UP000305848">
    <property type="component" value="Unassembled WGS sequence"/>
</dbReference>
<keyword evidence="10 11" id="KW-0472">Membrane</keyword>
<evidence type="ECO:0000259" key="12">
    <source>
        <dbReference type="SMART" id="SM00831"/>
    </source>
</evidence>
<dbReference type="GO" id="GO:0016020">
    <property type="term" value="C:membrane"/>
    <property type="evidence" value="ECO:0007669"/>
    <property type="project" value="InterPro"/>
</dbReference>
<dbReference type="InterPro" id="IPR018303">
    <property type="entry name" value="ATPase_P-typ_P_site"/>
</dbReference>
<dbReference type="InterPro" id="IPR044492">
    <property type="entry name" value="P_typ_ATPase_HD_dom"/>
</dbReference>
<dbReference type="InterPro" id="IPR006068">
    <property type="entry name" value="ATPase_P-typ_cation-transptr_C"/>
</dbReference>
<feature type="domain" description="Cation-transporting P-type ATPase N-terminal" evidence="12">
    <location>
        <begin position="3"/>
        <end position="76"/>
    </location>
</feature>
<keyword evidence="3" id="KW-0597">Phosphoprotein</keyword>
<dbReference type="PROSITE" id="PS00154">
    <property type="entry name" value="ATPASE_E1_E2"/>
    <property type="match status" value="1"/>
</dbReference>
<dbReference type="InterPro" id="IPR023214">
    <property type="entry name" value="HAD_sf"/>
</dbReference>
<sequence>MKTFYQLSKEEVINQLQTSFSGLRNEAVPALREKFGENTLQEAKQKSKLSILLGQLNDTMIIILIIAAGISFFVGEHTDGLVIIAIIIANAWMGYAQESKAEESIKMLKKMAAQFALVMRDNKPVKIEANKLVPGDVILLEAGGIVPADARLIEVSAFKTDEASLTGESYSVEKTIEAISKDNLVPGDQHNMVFKGTMVSNGSAKAIVTAIGMNTEIGKIAGLLDVGLQKTPLQKRLAVFSKQLAVIVILICVIVFALGLWRGEPAFQMFLTALSLAVAALPEALPAVITIALARGAARMVKQKALIRKLPAVETLGSVTYICTDKTGTLTQNVMTVEKMQAANNNEELLEYAMLLNNEVSASENNELFGDSTETALVYYALKDGYTKEEADAKYPLLLKLPFDSSRMRMSTLHKNGDKWILFTKGAPVKMVAVLSEKYKNSIQEWLNVNKEWAKDGLRVLFFAYKVFDQEPGKLDVSLEKDMNFLGITAMIDPPREEVIDAIRQCKTAGIKTMMITGDQPLTAKAIAERLEIINEGGEAKTGMDLDKLGEEDFKNSVKEIFVYARVSPEQKLNIVKALQSNGEFVAMTGDGVNDAPSLKQADIGLAMGITGTDVAKEASDMILLDDNFATIVKAVKEGRRIYENIRKFILYVLSCNLSEILTLFFAPFLGFAIPLLPIHILWINLVTDGLPGIALVAEPAEEGIMNRPPRPPKENLFAGGLIVKIIFSAIVLTLSAIFIQWWAVRQGYDVKTQQTMVFTTLCFVQLGNALSVRSVYHSLFSKGIFANKGMWGTVVLTVILQLLIVYIPFLQPVFKTTTLNSNAIQIISLVSLASLLCIELMKYLSNKIGKAYGTKKD</sequence>
<dbReference type="InterPro" id="IPR001757">
    <property type="entry name" value="P_typ_ATPase"/>
</dbReference>
<evidence type="ECO:0000256" key="1">
    <source>
        <dbReference type="ARBA" id="ARBA00004127"/>
    </source>
</evidence>
<evidence type="ECO:0000256" key="3">
    <source>
        <dbReference type="ARBA" id="ARBA00022553"/>
    </source>
</evidence>
<dbReference type="SFLD" id="SFLDF00027">
    <property type="entry name" value="p-type_atpase"/>
    <property type="match status" value="1"/>
</dbReference>
<dbReference type="InterPro" id="IPR008250">
    <property type="entry name" value="ATPase_P-typ_transduc_dom_A_sf"/>
</dbReference>
<dbReference type="GO" id="GO:0012505">
    <property type="term" value="C:endomembrane system"/>
    <property type="evidence" value="ECO:0007669"/>
    <property type="project" value="UniProtKB-SubCell"/>
</dbReference>
<dbReference type="RefSeq" id="WP_137260679.1">
    <property type="nucleotide sequence ID" value="NZ_SZQL01000003.1"/>
</dbReference>
<keyword evidence="6" id="KW-0067">ATP-binding</keyword>
<dbReference type="InterPro" id="IPR059000">
    <property type="entry name" value="ATPase_P-type_domA"/>
</dbReference>
<dbReference type="SFLD" id="SFLDG00002">
    <property type="entry name" value="C1.7:_P-type_atpase_like"/>
    <property type="match status" value="1"/>
</dbReference>
<feature type="transmembrane region" description="Helical" evidence="11">
    <location>
        <begin position="267"/>
        <end position="294"/>
    </location>
</feature>
<keyword evidence="4 11" id="KW-0812">Transmembrane</keyword>
<protein>
    <submittedName>
        <fullName evidence="13">Cation-translocating P-type ATPase</fullName>
    </submittedName>
</protein>